<keyword evidence="12 15" id="KW-0648">Protein biosynthesis</keyword>
<feature type="binding site" evidence="15">
    <location>
        <position position="481"/>
    </location>
    <ligand>
        <name>Mg(2+)</name>
        <dbReference type="ChEBI" id="CHEBI:18420"/>
        <note>shared with alpha subunit</note>
    </ligand>
</feature>
<dbReference type="Proteomes" id="UP001645859">
    <property type="component" value="Unassembled WGS sequence"/>
</dbReference>
<dbReference type="PROSITE" id="PS50886">
    <property type="entry name" value="TRBD"/>
    <property type="match status" value="1"/>
</dbReference>
<comment type="subcellular location">
    <subcellularLocation>
        <location evidence="1 15">Cytoplasm</location>
    </subcellularLocation>
</comment>
<feature type="domain" description="B5" evidence="19">
    <location>
        <begin position="419"/>
        <end position="497"/>
    </location>
</feature>
<name>A0ABS1SCA8_9MICO</name>
<dbReference type="SUPFAM" id="SSF56037">
    <property type="entry name" value="PheT/TilS domain"/>
    <property type="match status" value="1"/>
</dbReference>
<dbReference type="InterPro" id="IPR002547">
    <property type="entry name" value="tRNA-bd_dom"/>
</dbReference>
<comment type="subunit">
    <text evidence="3 15">Tetramer of two alpha and two beta subunits.</text>
</comment>
<dbReference type="HAMAP" id="MF_00283">
    <property type="entry name" value="Phe_tRNA_synth_beta1"/>
    <property type="match status" value="1"/>
</dbReference>
<feature type="domain" description="FDX-ACB" evidence="18">
    <location>
        <begin position="772"/>
        <end position="865"/>
    </location>
</feature>
<dbReference type="CDD" id="cd02796">
    <property type="entry name" value="tRNA_bind_bactPheRS"/>
    <property type="match status" value="1"/>
</dbReference>
<gene>
    <name evidence="15" type="primary">pheT</name>
    <name evidence="20" type="ORF">D3230_02235</name>
</gene>
<dbReference type="CDD" id="cd00769">
    <property type="entry name" value="PheRS_beta_core"/>
    <property type="match status" value="1"/>
</dbReference>
<evidence type="ECO:0000313" key="21">
    <source>
        <dbReference type="Proteomes" id="UP001645859"/>
    </source>
</evidence>
<dbReference type="InterPro" id="IPR045864">
    <property type="entry name" value="aa-tRNA-synth_II/BPL/LPL"/>
</dbReference>
<comment type="cofactor">
    <cofactor evidence="15">
        <name>Mg(2+)</name>
        <dbReference type="ChEBI" id="CHEBI:18420"/>
    </cofactor>
    <text evidence="15">Binds 2 magnesium ions per tetramer.</text>
</comment>
<keyword evidence="4 15" id="KW-0963">Cytoplasm</keyword>
<evidence type="ECO:0000256" key="5">
    <source>
        <dbReference type="ARBA" id="ARBA00022555"/>
    </source>
</evidence>
<evidence type="ECO:0000256" key="14">
    <source>
        <dbReference type="ARBA" id="ARBA00049255"/>
    </source>
</evidence>
<feature type="domain" description="TRNA-binding" evidence="17">
    <location>
        <begin position="40"/>
        <end position="163"/>
    </location>
</feature>
<dbReference type="PROSITE" id="PS51447">
    <property type="entry name" value="FDX_ACB"/>
    <property type="match status" value="1"/>
</dbReference>
<keyword evidence="10 15" id="KW-0460">Magnesium</keyword>
<dbReference type="Pfam" id="PF03483">
    <property type="entry name" value="B3_4"/>
    <property type="match status" value="1"/>
</dbReference>
<reference evidence="20 21" key="1">
    <citation type="submission" date="2018-09" db="EMBL/GenBank/DDBJ databases">
        <title>Comparative genomics of Leucobacter spp.</title>
        <authorList>
            <person name="Reis A.C."/>
            <person name="Kolvenbach B.A."/>
            <person name="Corvini P.F.X."/>
            <person name="Nunes O.C."/>
        </authorList>
    </citation>
    <scope>NUCLEOTIDE SEQUENCE [LARGE SCALE GENOMIC DNA]</scope>
    <source>
        <strain evidence="20 21">TAN 31504</strain>
    </source>
</reference>
<evidence type="ECO:0000313" key="20">
    <source>
        <dbReference type="EMBL" id="MBL3678125.1"/>
    </source>
</evidence>
<evidence type="ECO:0000256" key="9">
    <source>
        <dbReference type="ARBA" id="ARBA00022840"/>
    </source>
</evidence>
<comment type="catalytic activity">
    <reaction evidence="14 15">
        <text>tRNA(Phe) + L-phenylalanine + ATP = L-phenylalanyl-tRNA(Phe) + AMP + diphosphate + H(+)</text>
        <dbReference type="Rhea" id="RHEA:19413"/>
        <dbReference type="Rhea" id="RHEA-COMP:9668"/>
        <dbReference type="Rhea" id="RHEA-COMP:9699"/>
        <dbReference type="ChEBI" id="CHEBI:15378"/>
        <dbReference type="ChEBI" id="CHEBI:30616"/>
        <dbReference type="ChEBI" id="CHEBI:33019"/>
        <dbReference type="ChEBI" id="CHEBI:58095"/>
        <dbReference type="ChEBI" id="CHEBI:78442"/>
        <dbReference type="ChEBI" id="CHEBI:78531"/>
        <dbReference type="ChEBI" id="CHEBI:456215"/>
        <dbReference type="EC" id="6.1.1.20"/>
    </reaction>
</comment>
<evidence type="ECO:0000256" key="16">
    <source>
        <dbReference type="PROSITE-ProRule" id="PRU00209"/>
    </source>
</evidence>
<dbReference type="InterPro" id="IPR009061">
    <property type="entry name" value="DNA-bd_dom_put_sf"/>
</dbReference>
<dbReference type="InterPro" id="IPR020825">
    <property type="entry name" value="Phe-tRNA_synthase-like_B3/B4"/>
</dbReference>
<dbReference type="Pfam" id="PF03484">
    <property type="entry name" value="B5"/>
    <property type="match status" value="1"/>
</dbReference>
<keyword evidence="8 15" id="KW-0547">Nucleotide-binding</keyword>
<evidence type="ECO:0000259" key="17">
    <source>
        <dbReference type="PROSITE" id="PS50886"/>
    </source>
</evidence>
<dbReference type="SUPFAM" id="SSF50249">
    <property type="entry name" value="Nucleic acid-binding proteins"/>
    <property type="match status" value="1"/>
</dbReference>
<dbReference type="GO" id="GO:0004826">
    <property type="term" value="F:phenylalanine-tRNA ligase activity"/>
    <property type="evidence" value="ECO:0007669"/>
    <property type="project" value="UniProtKB-EC"/>
</dbReference>
<dbReference type="Gene3D" id="2.40.50.140">
    <property type="entry name" value="Nucleic acid-binding proteins"/>
    <property type="match status" value="1"/>
</dbReference>
<dbReference type="RefSeq" id="WP_202343359.1">
    <property type="nucleotide sequence ID" value="NZ_BAAAPI010000001.1"/>
</dbReference>
<sequence length="866" mass="90781">MRVPLSWLGEYVELPAAVTPEQVHADLVRVGFEEEDIRRFDVTGPVVVGEVLSREPEEHSNGKTVNWCQVRVAPEGELAADGGADVRGIVCGAHNFDAGDRVVVSLPGAVLPGGFEISARKTYGHVSDGMIASARELTLGDDHDGIIVLSRLGIDAPAGADAKALLGLDQTAVEINVTPDRGYAFSIRGVARELSHATGAAFRDPAFAVTPVAGTGFPVTLDDQAPIRERAGATGFVARTVRGIDQSRPTPAWMVARLQLAGIRSLSLEVDISNYVMLELGQPLHAYDLAKLNGGITVRRAAAGETLVTLDGQERTLHPEDLVIADESGAIGLAGVMGGESTKADESTTDVLVEAATFDPVSIARTARRHKLSSEASKRFERGVDPLVARAAAQRMVELLVELAGGTADELGAEVVAPWTPSEVRLPLARVNGLTGADYSDAEARGAVEMIGCTVTEADAAGTELIVTPPSWRSDLGRTADLIEEIARVVGYDRIPSVLPVAPPGRGLTRAQRLRRRAANVVTAAGLDEVQSYPFVSQAQLDAFGAGVEPVAPVIDGVTQEVASPGHVAAGAPVPAVKLANALDSEFSFMRRSLLPGLVTAARRNASRGLTDLALVEFGAVFVPAAGLGTADVPPLAQKPDTETLDALYASVPAQPRRAAGLLLGEAVAKQAGETPRAFDWADALDAARTVAEAVSAELVVTQGAHRAFHPGRTAELSIRVDDGLEPVGVAGELLPELAADSHLPGRVMAFELDLDRLIELAPREPETHQLSTYPAATQDLTLVVDAEVPAGDVLAVVTVGAGALLEQARIVDDYRGTGIPEGQKALTFALRFRAADRTLKAEEASEAKLAGVAAAELAFDAKLRD</sequence>
<feature type="binding site" evidence="15">
    <location>
        <position position="475"/>
    </location>
    <ligand>
        <name>Mg(2+)</name>
        <dbReference type="ChEBI" id="CHEBI:18420"/>
        <note>shared with alpha subunit</note>
    </ligand>
</feature>
<keyword evidence="21" id="KW-1185">Reference proteome</keyword>
<evidence type="ECO:0000256" key="6">
    <source>
        <dbReference type="ARBA" id="ARBA00022598"/>
    </source>
</evidence>
<evidence type="ECO:0000256" key="10">
    <source>
        <dbReference type="ARBA" id="ARBA00022842"/>
    </source>
</evidence>
<dbReference type="PROSITE" id="PS51483">
    <property type="entry name" value="B5"/>
    <property type="match status" value="1"/>
</dbReference>
<dbReference type="InterPro" id="IPR036690">
    <property type="entry name" value="Fdx_antiC-bd_sf"/>
</dbReference>
<keyword evidence="11 16" id="KW-0694">RNA-binding</keyword>
<dbReference type="PANTHER" id="PTHR10947">
    <property type="entry name" value="PHENYLALANYL-TRNA SYNTHETASE BETA CHAIN AND LEUCINE-RICH REPEAT-CONTAINING PROTEIN 47"/>
    <property type="match status" value="1"/>
</dbReference>
<dbReference type="Pfam" id="PF03147">
    <property type="entry name" value="FDX-ACB"/>
    <property type="match status" value="1"/>
</dbReference>
<dbReference type="SMART" id="SM00896">
    <property type="entry name" value="FDX-ACB"/>
    <property type="match status" value="1"/>
</dbReference>
<dbReference type="InterPro" id="IPR012340">
    <property type="entry name" value="NA-bd_OB-fold"/>
</dbReference>
<keyword evidence="5 16" id="KW-0820">tRNA-binding</keyword>
<keyword evidence="6 15" id="KW-0436">Ligase</keyword>
<feature type="binding site" evidence="15">
    <location>
        <position position="485"/>
    </location>
    <ligand>
        <name>Mg(2+)</name>
        <dbReference type="ChEBI" id="CHEBI:18420"/>
        <note>shared with alpha subunit</note>
    </ligand>
</feature>
<dbReference type="NCBIfam" id="TIGR00472">
    <property type="entry name" value="pheT_bact"/>
    <property type="match status" value="1"/>
</dbReference>
<comment type="similarity">
    <text evidence="2 15">Belongs to the phenylalanyl-tRNA synthetase beta subunit family. Type 1 subfamily.</text>
</comment>
<dbReference type="SUPFAM" id="SSF55681">
    <property type="entry name" value="Class II aaRS and biotin synthetases"/>
    <property type="match status" value="1"/>
</dbReference>
<proteinExistence type="inferred from homology"/>
<dbReference type="Gene3D" id="3.50.40.10">
    <property type="entry name" value="Phenylalanyl-trna Synthetase, Chain B, domain 3"/>
    <property type="match status" value="1"/>
</dbReference>
<dbReference type="Gene3D" id="3.30.56.10">
    <property type="match status" value="2"/>
</dbReference>
<evidence type="ECO:0000256" key="7">
    <source>
        <dbReference type="ARBA" id="ARBA00022723"/>
    </source>
</evidence>
<dbReference type="InterPro" id="IPR004532">
    <property type="entry name" value="Phe-tRNA-ligase_IIc_bsu_bact"/>
</dbReference>
<evidence type="ECO:0000256" key="12">
    <source>
        <dbReference type="ARBA" id="ARBA00022917"/>
    </source>
</evidence>
<evidence type="ECO:0000256" key="15">
    <source>
        <dbReference type="HAMAP-Rule" id="MF_00283"/>
    </source>
</evidence>
<dbReference type="InterPro" id="IPR041616">
    <property type="entry name" value="PheRS_beta_core"/>
</dbReference>
<evidence type="ECO:0000259" key="19">
    <source>
        <dbReference type="PROSITE" id="PS51483"/>
    </source>
</evidence>
<dbReference type="SMART" id="SM00874">
    <property type="entry name" value="B5"/>
    <property type="match status" value="1"/>
</dbReference>
<protein>
    <recommendedName>
        <fullName evidence="15">Phenylalanine--tRNA ligase beta subunit</fullName>
        <ecNumber evidence="15">6.1.1.20</ecNumber>
    </recommendedName>
    <alternativeName>
        <fullName evidence="15">Phenylalanyl-tRNA synthetase beta subunit</fullName>
        <shortName evidence="15">PheRS</shortName>
    </alternativeName>
</protein>
<evidence type="ECO:0000256" key="13">
    <source>
        <dbReference type="ARBA" id="ARBA00023146"/>
    </source>
</evidence>
<dbReference type="Pfam" id="PF01588">
    <property type="entry name" value="tRNA_bind"/>
    <property type="match status" value="1"/>
</dbReference>
<dbReference type="InterPro" id="IPR033714">
    <property type="entry name" value="tRNA_bind_bactPheRS"/>
</dbReference>
<evidence type="ECO:0000256" key="4">
    <source>
        <dbReference type="ARBA" id="ARBA00022490"/>
    </source>
</evidence>
<evidence type="ECO:0000256" key="2">
    <source>
        <dbReference type="ARBA" id="ARBA00008653"/>
    </source>
</evidence>
<dbReference type="EC" id="6.1.1.20" evidence="15"/>
<evidence type="ECO:0000256" key="11">
    <source>
        <dbReference type="ARBA" id="ARBA00022884"/>
    </source>
</evidence>
<dbReference type="InterPro" id="IPR005147">
    <property type="entry name" value="tRNA_synthase_B5-dom"/>
</dbReference>
<keyword evidence="9 15" id="KW-0067">ATP-binding</keyword>
<comment type="caution">
    <text evidence="20">The sequence shown here is derived from an EMBL/GenBank/DDBJ whole genome shotgun (WGS) entry which is preliminary data.</text>
</comment>
<accession>A0ABS1SCA8</accession>
<feature type="binding site" evidence="15">
    <location>
        <position position="484"/>
    </location>
    <ligand>
        <name>Mg(2+)</name>
        <dbReference type="ChEBI" id="CHEBI:18420"/>
        <note>shared with alpha subunit</note>
    </ligand>
</feature>
<dbReference type="PANTHER" id="PTHR10947:SF0">
    <property type="entry name" value="PHENYLALANINE--TRNA LIGASE BETA SUBUNIT"/>
    <property type="match status" value="1"/>
</dbReference>
<keyword evidence="7 15" id="KW-0479">Metal-binding</keyword>
<dbReference type="SUPFAM" id="SSF46955">
    <property type="entry name" value="Putative DNA-binding domain"/>
    <property type="match status" value="1"/>
</dbReference>
<dbReference type="Gene3D" id="3.30.930.10">
    <property type="entry name" value="Bira Bifunctional Protein, Domain 2"/>
    <property type="match status" value="1"/>
</dbReference>
<dbReference type="Pfam" id="PF17759">
    <property type="entry name" value="tRNA_synthFbeta"/>
    <property type="match status" value="1"/>
</dbReference>
<keyword evidence="13 15" id="KW-0030">Aminoacyl-tRNA synthetase</keyword>
<dbReference type="InterPro" id="IPR045060">
    <property type="entry name" value="Phe-tRNA-ligase_IIc_bsu"/>
</dbReference>
<evidence type="ECO:0000256" key="3">
    <source>
        <dbReference type="ARBA" id="ARBA00011209"/>
    </source>
</evidence>
<evidence type="ECO:0000256" key="8">
    <source>
        <dbReference type="ARBA" id="ARBA00022741"/>
    </source>
</evidence>
<evidence type="ECO:0000256" key="1">
    <source>
        <dbReference type="ARBA" id="ARBA00004496"/>
    </source>
</evidence>
<dbReference type="InterPro" id="IPR005121">
    <property type="entry name" value="Fdx_antiC-bd"/>
</dbReference>
<dbReference type="InterPro" id="IPR005146">
    <property type="entry name" value="B3/B4_tRNA-bd"/>
</dbReference>
<organism evidence="20 21">
    <name type="scientific">Leucobacter chromiireducens subsp. solipictus</name>
    <dbReference type="NCBI Taxonomy" id="398235"/>
    <lineage>
        <taxon>Bacteria</taxon>
        <taxon>Bacillati</taxon>
        <taxon>Actinomycetota</taxon>
        <taxon>Actinomycetes</taxon>
        <taxon>Micrococcales</taxon>
        <taxon>Microbacteriaceae</taxon>
        <taxon>Leucobacter</taxon>
    </lineage>
</organism>
<dbReference type="EMBL" id="QYAC01000001">
    <property type="protein sequence ID" value="MBL3678125.1"/>
    <property type="molecule type" value="Genomic_DNA"/>
</dbReference>
<dbReference type="SMART" id="SM00873">
    <property type="entry name" value="B3_4"/>
    <property type="match status" value="1"/>
</dbReference>
<evidence type="ECO:0000259" key="18">
    <source>
        <dbReference type="PROSITE" id="PS51447"/>
    </source>
</evidence>
<dbReference type="Gene3D" id="3.30.70.380">
    <property type="entry name" value="Ferrodoxin-fold anticodon-binding domain"/>
    <property type="match status" value="1"/>
</dbReference>
<dbReference type="SUPFAM" id="SSF54991">
    <property type="entry name" value="Anticodon-binding domain of PheRS"/>
    <property type="match status" value="1"/>
</dbReference>